<feature type="region of interest" description="Disordered" evidence="3">
    <location>
        <begin position="185"/>
        <end position="433"/>
    </location>
</feature>
<evidence type="ECO:0000259" key="4">
    <source>
        <dbReference type="Pfam" id="PF00823"/>
    </source>
</evidence>
<feature type="compositionally biased region" description="Polar residues" evidence="3">
    <location>
        <begin position="220"/>
        <end position="231"/>
    </location>
</feature>
<keyword evidence="2" id="KW-0175">Coiled coil</keyword>
<keyword evidence="6" id="KW-1185">Reference proteome</keyword>
<reference evidence="5 6" key="1">
    <citation type="submission" date="2017-06" db="EMBL/GenBank/DDBJ databases">
        <title>Cultured bacterium strain Saccharothrix yanglingensis Hhs.015.</title>
        <authorList>
            <person name="Xia Y."/>
        </authorList>
    </citation>
    <scope>NUCLEOTIDE SEQUENCE [LARGE SCALE GENOMIC DNA]</scope>
    <source>
        <strain evidence="5 6">Hhs.015</strain>
    </source>
</reference>
<protein>
    <recommendedName>
        <fullName evidence="4">PPE domain-containing protein</fullName>
    </recommendedName>
</protein>
<dbReference type="Pfam" id="PF00823">
    <property type="entry name" value="PPE"/>
    <property type="match status" value="1"/>
</dbReference>
<comment type="caution">
    <text evidence="5">The sequence shown here is derived from an EMBL/GenBank/DDBJ whole genome shotgun (WGS) entry which is preliminary data.</text>
</comment>
<evidence type="ECO:0000313" key="6">
    <source>
        <dbReference type="Proteomes" id="UP001225605"/>
    </source>
</evidence>
<dbReference type="SUPFAM" id="SSF140459">
    <property type="entry name" value="PE/PPE dimer-like"/>
    <property type="match status" value="1"/>
</dbReference>
<comment type="similarity">
    <text evidence="1">Belongs to the mycobacterial PPE family.</text>
</comment>
<dbReference type="InterPro" id="IPR038332">
    <property type="entry name" value="PPE_sf"/>
</dbReference>
<sequence length="467" mass="46195">MGDHRWRGYAHPELYNMINSGPGVAASRPIEDKWKALSEALGEIDTSIHQGLEKLGASWEGSSATETRAALSPLGEWATDAQRGSDVMKTSAQLQGEYIADARKEMPEPVPVTTEAPSTGDKLLGALTGPIGMMHVIQQQQDHERQEAAQDNAEAKAVEVMNNYQSNSEWNSGSLGEFVPPPKVVIDTPPPAGAGEFNSSSAGYRSTPTWTPPEQGGGTTHASWAPPSTGTPVAPVNPVPGQPPTGGTTNPSWANPTPNPVPTPPPSLPTPPPGAKPPVGGPFPPGWTPPKPPGNGVPVPPKGPGGPGGPGVRPGLPPTGGRPGLPGPGVPGGPGGGPRGGMPGGPGQFRGMPGGPGGMPGVPGGPGGMPGGPHGPGAAGRPGGPGMPGGFGPGGPGGPAGGRPGAPGAPGAGGRGAGVAGGMVGGQGANGEDDIEHKAADYLVETNDVFGDDRLVAPPVIGEVPQQ</sequence>
<feature type="compositionally biased region" description="Polar residues" evidence="3">
    <location>
        <begin position="197"/>
        <end position="209"/>
    </location>
</feature>
<feature type="compositionally biased region" description="Gly residues" evidence="3">
    <location>
        <begin position="332"/>
        <end position="429"/>
    </location>
</feature>
<dbReference type="Gene3D" id="1.20.1260.20">
    <property type="entry name" value="PPE superfamily"/>
    <property type="match status" value="1"/>
</dbReference>
<dbReference type="Proteomes" id="UP001225605">
    <property type="component" value="Unassembled WGS sequence"/>
</dbReference>
<evidence type="ECO:0000313" key="5">
    <source>
        <dbReference type="EMBL" id="MDQ2582826.1"/>
    </source>
</evidence>
<proteinExistence type="inferred from homology"/>
<feature type="domain" description="PPE" evidence="4">
    <location>
        <begin position="17"/>
        <end position="168"/>
    </location>
</feature>
<feature type="compositionally biased region" description="Pro residues" evidence="3">
    <location>
        <begin position="257"/>
        <end position="304"/>
    </location>
</feature>
<gene>
    <name evidence="5" type="ORF">CKY47_02260</name>
</gene>
<organism evidence="5 6">
    <name type="scientific">Saccharothrix yanglingensis</name>
    <dbReference type="NCBI Taxonomy" id="659496"/>
    <lineage>
        <taxon>Bacteria</taxon>
        <taxon>Bacillati</taxon>
        <taxon>Actinomycetota</taxon>
        <taxon>Actinomycetes</taxon>
        <taxon>Pseudonocardiales</taxon>
        <taxon>Pseudonocardiaceae</taxon>
        <taxon>Saccharothrix</taxon>
    </lineage>
</organism>
<dbReference type="RefSeq" id="WP_306743903.1">
    <property type="nucleotide sequence ID" value="NZ_NSDM01000001.1"/>
</dbReference>
<evidence type="ECO:0000256" key="2">
    <source>
        <dbReference type="SAM" id="Coils"/>
    </source>
</evidence>
<feature type="coiled-coil region" evidence="2">
    <location>
        <begin position="136"/>
        <end position="163"/>
    </location>
</feature>
<accession>A0ABU0WSK0</accession>
<evidence type="ECO:0000256" key="3">
    <source>
        <dbReference type="SAM" id="MobiDB-lite"/>
    </source>
</evidence>
<evidence type="ECO:0000256" key="1">
    <source>
        <dbReference type="ARBA" id="ARBA00010652"/>
    </source>
</evidence>
<name>A0ABU0WSK0_9PSEU</name>
<dbReference type="InterPro" id="IPR000030">
    <property type="entry name" value="PPE_dom"/>
</dbReference>
<dbReference type="PRINTS" id="PR01217">
    <property type="entry name" value="PRICHEXTENSN"/>
</dbReference>
<dbReference type="EMBL" id="NSDM01000001">
    <property type="protein sequence ID" value="MDQ2582826.1"/>
    <property type="molecule type" value="Genomic_DNA"/>
</dbReference>